<dbReference type="Gene3D" id="1.10.246.60">
    <property type="entry name" value="Eukaryotic translation initiation factor 3 like domains"/>
    <property type="match status" value="1"/>
</dbReference>
<evidence type="ECO:0000256" key="2">
    <source>
        <dbReference type="ARBA" id="ARBA00022540"/>
    </source>
</evidence>
<dbReference type="GO" id="GO:0003743">
    <property type="term" value="F:translation initiation factor activity"/>
    <property type="evidence" value="ECO:0007669"/>
    <property type="project" value="UniProtKB-KW"/>
</dbReference>
<sequence length="231" mass="26058">CPDPRRLRSRREVNWRMAEEQWERGQAAIVDDGIAKAAVVDGDWDASSEDEDSAPPPKVAVPPSKTKPAPIRKAPLRKEEFVELTPEQQAAQIRANKLADAEDLFGLCETRPSQTKPRLLTEGMEQMALSTEEEYRAFAGLVASRLQVEKRGNTRRMAFLKELIQRSLEPLSFEEVNELRSSLTVIYNDKKKQQSTGKKKAKKGGKNLKVTGGLYDDDVDGIDDSQYYDDY</sequence>
<dbReference type="GO" id="GO:0005852">
    <property type="term" value="C:eukaryotic translation initiation factor 3 complex"/>
    <property type="evidence" value="ECO:0007669"/>
    <property type="project" value="InterPro"/>
</dbReference>
<feature type="region of interest" description="Disordered" evidence="4">
    <location>
        <begin position="190"/>
        <end position="231"/>
    </location>
</feature>
<keyword evidence="3" id="KW-0648">Protein biosynthesis</keyword>
<accession>A0A0H5R7E8</accession>
<dbReference type="PANTHER" id="PTHR21681">
    <property type="entry name" value="EUKARYOTIC TRANSLATION INITIATION FACTOR 3 SUBUNIT J"/>
    <property type="match status" value="1"/>
</dbReference>
<dbReference type="InterPro" id="IPR013906">
    <property type="entry name" value="eIF3j"/>
</dbReference>
<proteinExistence type="predicted"/>
<feature type="compositionally biased region" description="Acidic residues" evidence="4">
    <location>
        <begin position="42"/>
        <end position="53"/>
    </location>
</feature>
<feature type="non-terminal residue" evidence="5">
    <location>
        <position position="1"/>
    </location>
</feature>
<feature type="compositionally biased region" description="Acidic residues" evidence="4">
    <location>
        <begin position="215"/>
        <end position="231"/>
    </location>
</feature>
<dbReference type="EMBL" id="HACM01009299">
    <property type="protein sequence ID" value="CRZ09741.1"/>
    <property type="molecule type" value="Transcribed_RNA"/>
</dbReference>
<organism evidence="5">
    <name type="scientific">Spongospora subterranea</name>
    <dbReference type="NCBI Taxonomy" id="70186"/>
    <lineage>
        <taxon>Eukaryota</taxon>
        <taxon>Sar</taxon>
        <taxon>Rhizaria</taxon>
        <taxon>Endomyxa</taxon>
        <taxon>Phytomyxea</taxon>
        <taxon>Plasmodiophorida</taxon>
        <taxon>Plasmodiophoridae</taxon>
        <taxon>Spongospora</taxon>
    </lineage>
</organism>
<evidence type="ECO:0000256" key="4">
    <source>
        <dbReference type="SAM" id="MobiDB-lite"/>
    </source>
</evidence>
<name>A0A0H5R7E8_9EUKA</name>
<keyword evidence="2" id="KW-0396">Initiation factor</keyword>
<protein>
    <submittedName>
        <fullName evidence="5">Uncharacterized protein</fullName>
    </submittedName>
</protein>
<evidence type="ECO:0000313" key="5">
    <source>
        <dbReference type="EMBL" id="CRZ09741.1"/>
    </source>
</evidence>
<dbReference type="PANTHER" id="PTHR21681:SF0">
    <property type="entry name" value="EUKARYOTIC TRANSLATION INITIATION FACTOR 3 SUBUNIT J"/>
    <property type="match status" value="1"/>
</dbReference>
<feature type="region of interest" description="Disordered" evidence="4">
    <location>
        <begin position="40"/>
        <end position="74"/>
    </location>
</feature>
<feature type="compositionally biased region" description="Basic residues" evidence="4">
    <location>
        <begin position="197"/>
        <end position="206"/>
    </location>
</feature>
<evidence type="ECO:0000256" key="1">
    <source>
        <dbReference type="ARBA" id="ARBA00022490"/>
    </source>
</evidence>
<evidence type="ECO:0000256" key="3">
    <source>
        <dbReference type="ARBA" id="ARBA00022917"/>
    </source>
</evidence>
<dbReference type="AlphaFoldDB" id="A0A0H5R7E8"/>
<reference evidence="5" key="1">
    <citation type="submission" date="2015-04" db="EMBL/GenBank/DDBJ databases">
        <title>The genome sequence of the plant pathogenic Rhizarian Plasmodiophora brassicae reveals insights in its biotrophic life cycle and the origin of chitin synthesis.</title>
        <authorList>
            <person name="Schwelm A."/>
            <person name="Fogelqvist J."/>
            <person name="Knaust A."/>
            <person name="Julke S."/>
            <person name="Lilja T."/>
            <person name="Dhandapani V."/>
            <person name="Bonilla-Rosso G."/>
            <person name="Karlsson M."/>
            <person name="Shevchenko A."/>
            <person name="Choi S.R."/>
            <person name="Kim H.G."/>
            <person name="Park J.Y."/>
            <person name="Lim Y.P."/>
            <person name="Ludwig-Muller J."/>
            <person name="Dixelius C."/>
        </authorList>
    </citation>
    <scope>NUCLEOTIDE SEQUENCE</scope>
    <source>
        <tissue evidence="5">Potato root galls</tissue>
    </source>
</reference>
<dbReference type="Pfam" id="PF08597">
    <property type="entry name" value="eIF3_subunit"/>
    <property type="match status" value="1"/>
</dbReference>
<dbReference type="InterPro" id="IPR023194">
    <property type="entry name" value="eIF3-like_dom_sf"/>
</dbReference>
<keyword evidence="1" id="KW-0963">Cytoplasm</keyword>